<dbReference type="Pfam" id="PF00106">
    <property type="entry name" value="adh_short"/>
    <property type="match status" value="1"/>
</dbReference>
<dbReference type="InterPro" id="IPR002347">
    <property type="entry name" value="SDR_fam"/>
</dbReference>
<evidence type="ECO:0000256" key="1">
    <source>
        <dbReference type="ARBA" id="ARBA00006484"/>
    </source>
</evidence>
<comment type="caution">
    <text evidence="4">The sequence shown here is derived from an EMBL/GenBank/DDBJ whole genome shotgun (WGS) entry which is preliminary data.</text>
</comment>
<dbReference type="Gene3D" id="3.40.50.720">
    <property type="entry name" value="NAD(P)-binding Rossmann-like Domain"/>
    <property type="match status" value="1"/>
</dbReference>
<organism evidence="4 5">
    <name type="scientific">Colletotrichum tofieldiae</name>
    <dbReference type="NCBI Taxonomy" id="708197"/>
    <lineage>
        <taxon>Eukaryota</taxon>
        <taxon>Fungi</taxon>
        <taxon>Dikarya</taxon>
        <taxon>Ascomycota</taxon>
        <taxon>Pezizomycotina</taxon>
        <taxon>Sordariomycetes</taxon>
        <taxon>Hypocreomycetidae</taxon>
        <taxon>Glomerellales</taxon>
        <taxon>Glomerellaceae</taxon>
        <taxon>Colletotrichum</taxon>
        <taxon>Colletotrichum spaethianum species complex</taxon>
    </lineage>
</organism>
<dbReference type="SUPFAM" id="SSF51735">
    <property type="entry name" value="NAD(P)-binding Rossmann-fold domains"/>
    <property type="match status" value="1"/>
</dbReference>
<dbReference type="STRING" id="708197.A0A166NZF3"/>
<dbReference type="PANTHER" id="PTHR24320">
    <property type="entry name" value="RETINOL DEHYDROGENASE"/>
    <property type="match status" value="1"/>
</dbReference>
<dbReference type="AlphaFoldDB" id="A0A166NZF3"/>
<keyword evidence="5" id="KW-1185">Reference proteome</keyword>
<evidence type="ECO:0000313" key="5">
    <source>
        <dbReference type="Proteomes" id="UP000076552"/>
    </source>
</evidence>
<accession>A0A166NZF3</accession>
<dbReference type="EMBL" id="LFIV01000186">
    <property type="protein sequence ID" value="KZL66227.1"/>
    <property type="molecule type" value="Genomic_DNA"/>
</dbReference>
<proteinExistence type="inferred from homology"/>
<dbReference type="InterPro" id="IPR036291">
    <property type="entry name" value="NAD(P)-bd_dom_sf"/>
</dbReference>
<dbReference type="PRINTS" id="PR00081">
    <property type="entry name" value="GDHRDH"/>
</dbReference>
<reference evidence="4 5" key="1">
    <citation type="submission" date="2015-06" db="EMBL/GenBank/DDBJ databases">
        <title>Survival trade-offs in plant roots during colonization by closely related pathogenic and mutualistic fungi.</title>
        <authorList>
            <person name="Hacquard S."/>
            <person name="Kracher B."/>
            <person name="Hiruma K."/>
            <person name="Weinman A."/>
            <person name="Muench P."/>
            <person name="Garrido Oter R."/>
            <person name="Ver Loren van Themaat E."/>
            <person name="Dallerey J.-F."/>
            <person name="Damm U."/>
            <person name="Henrissat B."/>
            <person name="Lespinet O."/>
            <person name="Thon M."/>
            <person name="Kemen E."/>
            <person name="McHardy A.C."/>
            <person name="Schulze-Lefert P."/>
            <person name="O'Connell R.J."/>
        </authorList>
    </citation>
    <scope>NUCLEOTIDE SEQUENCE [LARGE SCALE GENOMIC DNA]</scope>
    <source>
        <strain evidence="4 5">0861</strain>
    </source>
</reference>
<keyword evidence="3" id="KW-0560">Oxidoreductase</keyword>
<sequence>LSGSVVEPPFRYLPSTLVSRDNNKMLNPFSIFTQAFPPRPQFTEKEIPDLSGRVCVVTGANTGVGKEVAQVLYSKNATVYITSRSEDKGHAAIAAIKEAVPSSTGKLDILILDLADLTTIKPAADAFLAKESQLHLLINNAGVMMPPQGSKTAQGYELQLGTNCVGPFLFTKLLTSTLVQTAKTAPKDSVRVVWVSSSAAEVLSPYPAIEIDNLDYSKRDRIKEFKYGISKAGNYFHSTEFAKRHKADGVISLALNPGNLSSELDRHITALIPTLFRKATTYPAIYGAYTELFAALSSDVTIEKTGDWVVPWGRFYAIRDDLVQGSKSREEGGTGLAEDFWKWTEEQVKKYL</sequence>
<feature type="non-terminal residue" evidence="4">
    <location>
        <position position="1"/>
    </location>
</feature>
<keyword evidence="2" id="KW-0521">NADP</keyword>
<evidence type="ECO:0000313" key="4">
    <source>
        <dbReference type="EMBL" id="KZL66227.1"/>
    </source>
</evidence>
<dbReference type="PANTHER" id="PTHR24320:SF236">
    <property type="entry name" value="SHORT-CHAIN DEHYDROGENASE-RELATED"/>
    <property type="match status" value="1"/>
</dbReference>
<dbReference type="Proteomes" id="UP000076552">
    <property type="component" value="Unassembled WGS sequence"/>
</dbReference>
<gene>
    <name evidence="4" type="ORF">CT0861_08264</name>
</gene>
<protein>
    <submittedName>
        <fullName evidence="4">Short-chain dehydrogenase</fullName>
    </submittedName>
</protein>
<evidence type="ECO:0000256" key="2">
    <source>
        <dbReference type="ARBA" id="ARBA00022857"/>
    </source>
</evidence>
<evidence type="ECO:0000256" key="3">
    <source>
        <dbReference type="ARBA" id="ARBA00023002"/>
    </source>
</evidence>
<comment type="similarity">
    <text evidence="1">Belongs to the short-chain dehydrogenases/reductases (SDR) family.</text>
</comment>
<dbReference type="GO" id="GO:0016491">
    <property type="term" value="F:oxidoreductase activity"/>
    <property type="evidence" value="ECO:0007669"/>
    <property type="project" value="UniProtKB-KW"/>
</dbReference>
<name>A0A166NZF3_9PEZI</name>